<dbReference type="InterPro" id="IPR016975">
    <property type="entry name" value="Cell_wall_LiaF"/>
</dbReference>
<evidence type="ECO:0000313" key="3">
    <source>
        <dbReference type="EMBL" id="PMC17691.1"/>
    </source>
</evidence>
<evidence type="ECO:0000313" key="4">
    <source>
        <dbReference type="Proteomes" id="UP000235748"/>
    </source>
</evidence>
<dbReference type="EMBL" id="PNGG01000006">
    <property type="protein sequence ID" value="PMC17691.1"/>
    <property type="molecule type" value="Genomic_DNA"/>
</dbReference>
<keyword evidence="1" id="KW-0812">Transmembrane</keyword>
<dbReference type="Proteomes" id="UP000235748">
    <property type="component" value="Unassembled WGS sequence"/>
</dbReference>
<dbReference type="PIRSF" id="PIRSF031509">
    <property type="entry name" value="Cell_wall_LiaF/YvqF"/>
    <property type="match status" value="1"/>
</dbReference>
<dbReference type="STRING" id="170573.GCA_001076995_00133"/>
<feature type="transmembrane region" description="Helical" evidence="1">
    <location>
        <begin position="78"/>
        <end position="94"/>
    </location>
</feature>
<feature type="transmembrane region" description="Helical" evidence="1">
    <location>
        <begin position="56"/>
        <end position="72"/>
    </location>
</feature>
<reference evidence="3 4" key="1">
    <citation type="submission" date="2017-09" db="EMBL/GenBank/DDBJ databases">
        <title>Bacterial strain isolated from the female urinary microbiota.</title>
        <authorList>
            <person name="Thomas-White K."/>
            <person name="Kumar N."/>
            <person name="Forster S."/>
            <person name="Putonti C."/>
            <person name="Lawley T."/>
            <person name="Wolfe A.J."/>
        </authorList>
    </citation>
    <scope>NUCLEOTIDE SEQUENCE [LARGE SCALE GENOMIC DNA]</scope>
    <source>
        <strain evidence="3 4">UMB0834</strain>
    </source>
</reference>
<sequence>MTHKYISTEMLIIFTALMIVANFYYIFFEKIGFLLVLLLGCILVYVGYLYFHKVRGLLAFWIGVLLVAFTLLSNKYTIIILFLFLMVMIIRYLLYKFRPLKVVATDEAVESPQFIKQKWFGQQRTPHYVYKWEDLQIQHGIGEIDIDMTKAANIKEHNVIVVRHLVGKVQVVVPLNYNIHLHFTAFFGNAYINEQNYKVENTNISVREETKPDNYTVNIYVSTFIGDIEVIYK</sequence>
<proteinExistence type="predicted"/>
<evidence type="ECO:0000259" key="2">
    <source>
        <dbReference type="Pfam" id="PF09922"/>
    </source>
</evidence>
<name>A0A1Z3TZW5_9STAP</name>
<dbReference type="InterPro" id="IPR024425">
    <property type="entry name" value="LiaF-like_C"/>
</dbReference>
<dbReference type="GeneID" id="42042956"/>
<dbReference type="GO" id="GO:0016020">
    <property type="term" value="C:membrane"/>
    <property type="evidence" value="ECO:0007669"/>
    <property type="project" value="InterPro"/>
</dbReference>
<dbReference type="Pfam" id="PF09922">
    <property type="entry name" value="LiaF-like_C"/>
    <property type="match status" value="1"/>
</dbReference>
<gene>
    <name evidence="3" type="ORF">CJ235_09990</name>
</gene>
<organism evidence="3 4">
    <name type="scientific">Staphylococcus pettenkoferi</name>
    <dbReference type="NCBI Taxonomy" id="170573"/>
    <lineage>
        <taxon>Bacteria</taxon>
        <taxon>Bacillati</taxon>
        <taxon>Bacillota</taxon>
        <taxon>Bacilli</taxon>
        <taxon>Bacillales</taxon>
        <taxon>Staphylococcaceae</taxon>
        <taxon>Staphylococcus</taxon>
    </lineage>
</organism>
<accession>A0A1Z3TZW5</accession>
<feature type="transmembrane region" description="Helical" evidence="1">
    <location>
        <begin position="33"/>
        <end position="51"/>
    </location>
</feature>
<keyword evidence="1" id="KW-1133">Transmembrane helix</keyword>
<dbReference type="NCBIfam" id="NF040535">
    <property type="entry name" value="LiaF_C_term"/>
    <property type="match status" value="1"/>
</dbReference>
<dbReference type="InterPro" id="IPR047793">
    <property type="entry name" value="LiaF_C"/>
</dbReference>
<comment type="caution">
    <text evidence="3">The sequence shown here is derived from an EMBL/GenBank/DDBJ whole genome shotgun (WGS) entry which is preliminary data.</text>
</comment>
<dbReference type="RefSeq" id="WP_002472955.1">
    <property type="nucleotide sequence ID" value="NZ_CP022096.2"/>
</dbReference>
<evidence type="ECO:0000256" key="1">
    <source>
        <dbReference type="SAM" id="Phobius"/>
    </source>
</evidence>
<dbReference type="KEGG" id="spet:CEP67_03870"/>
<feature type="transmembrane region" description="Helical" evidence="1">
    <location>
        <begin position="7"/>
        <end position="27"/>
    </location>
</feature>
<dbReference type="AlphaFoldDB" id="A0A1Z3TZW5"/>
<keyword evidence="1" id="KW-0472">Membrane</keyword>
<protein>
    <submittedName>
        <fullName evidence="3">Transporter</fullName>
    </submittedName>
</protein>
<feature type="domain" description="Cell wall-active antibiotics response LiaF-like C-terminal" evidence="2">
    <location>
        <begin position="119"/>
        <end position="230"/>
    </location>
</feature>